<proteinExistence type="predicted"/>
<dbReference type="EnsemblPlants" id="KQL13561">
    <property type="protein sequence ID" value="KQL13561"/>
    <property type="gene ID" value="SETIT_025258mg"/>
</dbReference>
<reference evidence="2" key="1">
    <citation type="journal article" date="2012" name="Nat. Biotechnol.">
        <title>Reference genome sequence of the model plant Setaria.</title>
        <authorList>
            <person name="Bennetzen J.L."/>
            <person name="Schmutz J."/>
            <person name="Wang H."/>
            <person name="Percifield R."/>
            <person name="Hawkins J."/>
            <person name="Pontaroli A.C."/>
            <person name="Estep M."/>
            <person name="Feng L."/>
            <person name="Vaughn J.N."/>
            <person name="Grimwood J."/>
            <person name="Jenkins J."/>
            <person name="Barry K."/>
            <person name="Lindquist E."/>
            <person name="Hellsten U."/>
            <person name="Deshpande S."/>
            <person name="Wang X."/>
            <person name="Wu X."/>
            <person name="Mitros T."/>
            <person name="Triplett J."/>
            <person name="Yang X."/>
            <person name="Ye C.Y."/>
            <person name="Mauro-Herrera M."/>
            <person name="Wang L."/>
            <person name="Li P."/>
            <person name="Sharma M."/>
            <person name="Sharma R."/>
            <person name="Ronald P.C."/>
            <person name="Panaud O."/>
            <person name="Kellogg E.A."/>
            <person name="Brutnell T.P."/>
            <person name="Doust A.N."/>
            <person name="Tuskan G.A."/>
            <person name="Rokhsar D."/>
            <person name="Devos K.M."/>
        </authorList>
    </citation>
    <scope>NUCLEOTIDE SEQUENCE [LARGE SCALE GENOMIC DNA]</scope>
    <source>
        <strain evidence="2">cv. Yugu1</strain>
    </source>
</reference>
<protein>
    <recommendedName>
        <fullName evidence="3">Plant heme peroxidase family profile domain-containing protein</fullName>
    </recommendedName>
</protein>
<dbReference type="InParanoid" id="K3ZFA9"/>
<dbReference type="Gramene" id="KQL13561">
    <property type="protein sequence ID" value="KQL13561"/>
    <property type="gene ID" value="SETIT_025258mg"/>
</dbReference>
<evidence type="ECO:0000313" key="2">
    <source>
        <dbReference type="Proteomes" id="UP000004995"/>
    </source>
</evidence>
<evidence type="ECO:0008006" key="3">
    <source>
        <dbReference type="Google" id="ProtNLM"/>
    </source>
</evidence>
<dbReference type="Proteomes" id="UP000004995">
    <property type="component" value="Unassembled WGS sequence"/>
</dbReference>
<organism evidence="1 2">
    <name type="scientific">Setaria italica</name>
    <name type="common">Foxtail millet</name>
    <name type="synonym">Panicum italicum</name>
    <dbReference type="NCBI Taxonomy" id="4555"/>
    <lineage>
        <taxon>Eukaryota</taxon>
        <taxon>Viridiplantae</taxon>
        <taxon>Streptophyta</taxon>
        <taxon>Embryophyta</taxon>
        <taxon>Tracheophyta</taxon>
        <taxon>Spermatophyta</taxon>
        <taxon>Magnoliopsida</taxon>
        <taxon>Liliopsida</taxon>
        <taxon>Poales</taxon>
        <taxon>Poaceae</taxon>
        <taxon>PACMAD clade</taxon>
        <taxon>Panicoideae</taxon>
        <taxon>Panicodae</taxon>
        <taxon>Paniceae</taxon>
        <taxon>Cenchrinae</taxon>
        <taxon>Setaria</taxon>
    </lineage>
</organism>
<name>K3ZFA9_SETIT</name>
<dbReference type="EMBL" id="AGNK02001460">
    <property type="status" value="NOT_ANNOTATED_CDS"/>
    <property type="molecule type" value="Genomic_DNA"/>
</dbReference>
<accession>K3ZFA9</accession>
<sequence length="121" mass="12957">MADTPGEKLGALARVRAYVLVLVVALRVCTATGDAYGGGGLSLERVVKESLSPVFAVDPTSPAALLSLLFHDCQVHVWDRSFHTCINVGGHTLGGSHCINVNTGRERRDEGYEATLHLKEN</sequence>
<dbReference type="Gene3D" id="1.10.520.10">
    <property type="match status" value="1"/>
</dbReference>
<dbReference type="AlphaFoldDB" id="K3ZFA9"/>
<dbReference type="HOGENOM" id="CLU_2042108_0_0_1"/>
<reference evidence="1" key="2">
    <citation type="submission" date="2018-08" db="UniProtKB">
        <authorList>
            <consortium name="EnsemblPlants"/>
        </authorList>
    </citation>
    <scope>IDENTIFICATION</scope>
    <source>
        <strain evidence="1">Yugu1</strain>
    </source>
</reference>
<evidence type="ECO:0000313" key="1">
    <source>
        <dbReference type="EnsemblPlants" id="KQL13561"/>
    </source>
</evidence>
<keyword evidence="2" id="KW-1185">Reference proteome</keyword>